<sequence>MKRIVSILLSVTFLSTIAFAQNLKEGFSFDRKGQILTVKHPDGHFQHIDLNNPAFKGKAIAFTYSAKKKTVYHEPEKVSGSVQVFPNPAYGSVNVLLDRSWDFPVQMQVCDKNGHTIKTQSLETENTSMNIDAFPQGIYIIKFQAGSTSATHKLVVQ</sequence>
<dbReference type="EMBL" id="PYAS01000009">
    <property type="protein sequence ID" value="PSL26555.1"/>
    <property type="molecule type" value="Genomic_DNA"/>
</dbReference>
<dbReference type="RefSeq" id="WP_106596917.1">
    <property type="nucleotide sequence ID" value="NZ_PYAS01000009.1"/>
</dbReference>
<evidence type="ECO:0000313" key="4">
    <source>
        <dbReference type="Proteomes" id="UP000241964"/>
    </source>
</evidence>
<organism evidence="3 4">
    <name type="scientific">Dyadobacter jiangsuensis</name>
    <dbReference type="NCBI Taxonomy" id="1591085"/>
    <lineage>
        <taxon>Bacteria</taxon>
        <taxon>Pseudomonadati</taxon>
        <taxon>Bacteroidota</taxon>
        <taxon>Cytophagia</taxon>
        <taxon>Cytophagales</taxon>
        <taxon>Spirosomataceae</taxon>
        <taxon>Dyadobacter</taxon>
    </lineage>
</organism>
<keyword evidence="1" id="KW-0732">Signal</keyword>
<evidence type="ECO:0000256" key="1">
    <source>
        <dbReference type="SAM" id="SignalP"/>
    </source>
</evidence>
<proteinExistence type="predicted"/>
<feature type="signal peptide" evidence="1">
    <location>
        <begin position="1"/>
        <end position="20"/>
    </location>
</feature>
<accession>A0A2P8FY28</accession>
<evidence type="ECO:0000313" key="3">
    <source>
        <dbReference type="EMBL" id="PSL26555.1"/>
    </source>
</evidence>
<comment type="caution">
    <text evidence="3">The sequence shown here is derived from an EMBL/GenBank/DDBJ whole genome shotgun (WGS) entry which is preliminary data.</text>
</comment>
<feature type="chain" id="PRO_5015119995" evidence="1">
    <location>
        <begin position="21"/>
        <end position="157"/>
    </location>
</feature>
<feature type="domain" description="Secretion system C-terminal sorting" evidence="2">
    <location>
        <begin position="84"/>
        <end position="156"/>
    </location>
</feature>
<dbReference type="OrthoDB" id="881122at2"/>
<name>A0A2P8FY28_9BACT</name>
<dbReference type="InterPro" id="IPR026444">
    <property type="entry name" value="Secre_tail"/>
</dbReference>
<keyword evidence="4" id="KW-1185">Reference proteome</keyword>
<dbReference type="Proteomes" id="UP000241964">
    <property type="component" value="Unassembled WGS sequence"/>
</dbReference>
<dbReference type="Pfam" id="PF18962">
    <property type="entry name" value="Por_Secre_tail"/>
    <property type="match status" value="1"/>
</dbReference>
<dbReference type="NCBIfam" id="TIGR04183">
    <property type="entry name" value="Por_Secre_tail"/>
    <property type="match status" value="1"/>
</dbReference>
<evidence type="ECO:0000259" key="2">
    <source>
        <dbReference type="Pfam" id="PF18962"/>
    </source>
</evidence>
<protein>
    <submittedName>
        <fullName evidence="3">Putative secreted protein (Por secretion system target)</fullName>
    </submittedName>
</protein>
<reference evidence="3 4" key="1">
    <citation type="submission" date="2018-03" db="EMBL/GenBank/DDBJ databases">
        <title>Genomic Encyclopedia of Archaeal and Bacterial Type Strains, Phase II (KMG-II): from individual species to whole genera.</title>
        <authorList>
            <person name="Goeker M."/>
        </authorList>
    </citation>
    <scope>NUCLEOTIDE SEQUENCE [LARGE SCALE GENOMIC DNA]</scope>
    <source>
        <strain evidence="3 4">DSM 29057</strain>
    </source>
</reference>
<gene>
    <name evidence="3" type="ORF">CLV60_10946</name>
</gene>
<dbReference type="AlphaFoldDB" id="A0A2P8FY28"/>